<name>A0A6S7G0T3_PARCT</name>
<reference evidence="1" key="1">
    <citation type="submission" date="2020-04" db="EMBL/GenBank/DDBJ databases">
        <authorList>
            <person name="Alioto T."/>
            <person name="Alioto T."/>
            <person name="Gomez Garrido J."/>
        </authorList>
    </citation>
    <scope>NUCLEOTIDE SEQUENCE</scope>
    <source>
        <strain evidence="1">A484AB</strain>
    </source>
</reference>
<organism evidence="1 2">
    <name type="scientific">Paramuricea clavata</name>
    <name type="common">Red gorgonian</name>
    <name type="synonym">Violescent sea-whip</name>
    <dbReference type="NCBI Taxonomy" id="317549"/>
    <lineage>
        <taxon>Eukaryota</taxon>
        <taxon>Metazoa</taxon>
        <taxon>Cnidaria</taxon>
        <taxon>Anthozoa</taxon>
        <taxon>Octocorallia</taxon>
        <taxon>Malacalcyonacea</taxon>
        <taxon>Plexauridae</taxon>
        <taxon>Paramuricea</taxon>
    </lineage>
</organism>
<proteinExistence type="predicted"/>
<dbReference type="EMBL" id="CACRXK020000477">
    <property type="protein sequence ID" value="CAB3982202.1"/>
    <property type="molecule type" value="Genomic_DNA"/>
</dbReference>
<keyword evidence="2" id="KW-1185">Reference proteome</keyword>
<dbReference type="AlphaFoldDB" id="A0A6S7G0T3"/>
<dbReference type="Proteomes" id="UP001152795">
    <property type="component" value="Unassembled WGS sequence"/>
</dbReference>
<evidence type="ECO:0000313" key="2">
    <source>
        <dbReference type="Proteomes" id="UP001152795"/>
    </source>
</evidence>
<dbReference type="OrthoDB" id="422839at2759"/>
<sequence>MASPSENAPKFVKLNGSNCEAWAFNMRLYLKSFDLYEHADGTAEPPASTANAEMNGLIFVKAWTYICLPIETEQQIHVRETENAKQAWDALRNQFARESLLQKIAVMTQRIVEDAFSARRGKFGKSWCGSGNTKSSGNTNQQNDKVFRGKCHTCQEKRLPEAKS</sequence>
<evidence type="ECO:0000313" key="1">
    <source>
        <dbReference type="EMBL" id="CAB3982202.1"/>
    </source>
</evidence>
<accession>A0A6S7G0T3</accession>
<comment type="caution">
    <text evidence="1">The sequence shown here is derived from an EMBL/GenBank/DDBJ whole genome shotgun (WGS) entry which is preliminary data.</text>
</comment>
<dbReference type="Pfam" id="PF14223">
    <property type="entry name" value="Retrotran_gag_2"/>
    <property type="match status" value="1"/>
</dbReference>
<protein>
    <submittedName>
        <fullName evidence="1">Uncharacterized protein</fullName>
    </submittedName>
</protein>
<gene>
    <name evidence="1" type="ORF">PACLA_8A036628</name>
</gene>